<dbReference type="EMBL" id="WNWQ01000569">
    <property type="protein sequence ID" value="KAE9965910.1"/>
    <property type="molecule type" value="Genomic_DNA"/>
</dbReference>
<evidence type="ECO:0000256" key="13">
    <source>
        <dbReference type="SAM" id="MobiDB-lite"/>
    </source>
</evidence>
<dbReference type="GO" id="GO:0031965">
    <property type="term" value="C:nuclear membrane"/>
    <property type="evidence" value="ECO:0007669"/>
    <property type="project" value="UniProtKB-SubCell"/>
</dbReference>
<keyword evidence="6 14" id="KW-0812">Transmembrane</keyword>
<feature type="transmembrane region" description="Helical" evidence="14">
    <location>
        <begin position="480"/>
        <end position="498"/>
    </location>
</feature>
<name>A0A8H3VQN1_VENIN</name>
<keyword evidence="9 14" id="KW-1133">Transmembrane helix</keyword>
<proteinExistence type="inferred from homology"/>
<evidence type="ECO:0000256" key="1">
    <source>
        <dbReference type="ARBA" id="ARBA00003389"/>
    </source>
</evidence>
<evidence type="ECO:0000313" key="16">
    <source>
        <dbReference type="EMBL" id="KAE9965910.1"/>
    </source>
</evidence>
<feature type="transmembrane region" description="Helical" evidence="14">
    <location>
        <begin position="442"/>
        <end position="460"/>
    </location>
</feature>
<keyword evidence="7 15" id="KW-0732">Signal</keyword>
<keyword evidence="5" id="KW-0415">Karyogamy</keyword>
<accession>A0A8H3VQN1</accession>
<dbReference type="GO" id="GO:0048288">
    <property type="term" value="P:nuclear membrane fusion involved in karyogamy"/>
    <property type="evidence" value="ECO:0007669"/>
    <property type="project" value="InterPro"/>
</dbReference>
<comment type="function">
    <text evidence="1">Required for nuclear membrane fusion during karyogamy.</text>
</comment>
<evidence type="ECO:0000313" key="18">
    <source>
        <dbReference type="Proteomes" id="UP000490939"/>
    </source>
</evidence>
<keyword evidence="11" id="KW-0325">Glycoprotein</keyword>
<dbReference type="AlphaFoldDB" id="A0A8H3VQN1"/>
<dbReference type="Proteomes" id="UP000490939">
    <property type="component" value="Unassembled WGS sequence"/>
</dbReference>
<dbReference type="GO" id="GO:0005789">
    <property type="term" value="C:endoplasmic reticulum membrane"/>
    <property type="evidence" value="ECO:0007669"/>
    <property type="project" value="UniProtKB-SubCell"/>
</dbReference>
<feature type="transmembrane region" description="Helical" evidence="14">
    <location>
        <begin position="412"/>
        <end position="435"/>
    </location>
</feature>
<evidence type="ECO:0000256" key="9">
    <source>
        <dbReference type="ARBA" id="ARBA00022989"/>
    </source>
</evidence>
<evidence type="ECO:0000256" key="10">
    <source>
        <dbReference type="ARBA" id="ARBA00023136"/>
    </source>
</evidence>
<sequence>MMWPRLIFSASLLCTAFASSYAPVSIADYPPSTDTRDETRLHASLLTGQIYKPDLYAQAITVLDKMDKKPSCHRLATLTLIESCQTLEVSPTSELELFEIRSEFGIRLALCEMEGAANIPSACADFRPGPCSVSMSWGGFFRGQKKMRETSNDNVCYAEVTTIQVQECRRALNGKTQDWMSYSNNMQNLEVVCQASRNAIEQAEILQQFKKAAAVGNDVTETVADALKQSKDFLSSLQNLQARVLVDWEIEAEKSRFALGEIVNNIQTAVHSMIEKFRQEAEDASGKMGKLKQDIEEGHLTTEETTFAVRSFHDSARTHYDEMSALQTQAWENIGLRTGEIGSTLSAVKADLPDIVNLIQTIVDHFQESSHNISTLHAEMEAKIEKNNEKLIHQENLIGKFGTGQGLSPERILLLAAAGVILLQSIRSWSAIFVLAAIILSIVYKVFASIPFIHLSPIQFKAPSSINSYVEHVTDIQFKVLWLLAFMAGLIGALLLVHKQRRQSQIPRDLEDTLPHAMTRLRAPAFAPQLAVQQKEPQTMRGNQESARPVPRSNLEHDLSTLRSFQPQPRPSPGHARRDLRAGSAPP</sequence>
<dbReference type="PANTHER" id="PTHR28012">
    <property type="entry name" value="NUCLEAR FUSION PROTEIN KAR5"/>
    <property type="match status" value="1"/>
</dbReference>
<evidence type="ECO:0000256" key="14">
    <source>
        <dbReference type="SAM" id="Phobius"/>
    </source>
</evidence>
<protein>
    <recommendedName>
        <fullName evidence="19">Nuclear fusion protein KAR5</fullName>
    </recommendedName>
</protein>
<feature type="compositionally biased region" description="Polar residues" evidence="13">
    <location>
        <begin position="532"/>
        <end position="546"/>
    </location>
</feature>
<evidence type="ECO:0000256" key="2">
    <source>
        <dbReference type="ARBA" id="ARBA00004126"/>
    </source>
</evidence>
<evidence type="ECO:0008006" key="19">
    <source>
        <dbReference type="Google" id="ProtNLM"/>
    </source>
</evidence>
<evidence type="ECO:0000256" key="4">
    <source>
        <dbReference type="ARBA" id="ARBA00010473"/>
    </source>
</evidence>
<comment type="similarity">
    <text evidence="4">Belongs to the KAR5 family.</text>
</comment>
<dbReference type="EMBL" id="WNWR01000104">
    <property type="protein sequence ID" value="KAE9991218.1"/>
    <property type="molecule type" value="Genomic_DNA"/>
</dbReference>
<evidence type="ECO:0000256" key="12">
    <source>
        <dbReference type="ARBA" id="ARBA00023242"/>
    </source>
</evidence>
<dbReference type="InterPro" id="IPR007292">
    <property type="entry name" value="Nuclear_fusion_Kar5"/>
</dbReference>
<evidence type="ECO:0000313" key="17">
    <source>
        <dbReference type="EMBL" id="KAE9991218.1"/>
    </source>
</evidence>
<evidence type="ECO:0000256" key="15">
    <source>
        <dbReference type="SAM" id="SignalP"/>
    </source>
</evidence>
<comment type="subcellular location">
    <subcellularLocation>
        <location evidence="3">Endoplasmic reticulum membrane</location>
    </subcellularLocation>
    <subcellularLocation>
        <location evidence="2">Nucleus membrane</location>
    </subcellularLocation>
</comment>
<keyword evidence="8" id="KW-0256">Endoplasmic reticulum</keyword>
<feature type="chain" id="PRO_5044690932" description="Nuclear fusion protein KAR5" evidence="15">
    <location>
        <begin position="19"/>
        <end position="587"/>
    </location>
</feature>
<reference evidence="17 18" key="1">
    <citation type="submission" date="2019-07" db="EMBL/GenBank/DDBJ databases">
        <title>Venturia inaequalis Genome Resource.</title>
        <authorList>
            <person name="Lichtner F.J."/>
        </authorList>
    </citation>
    <scope>NUCLEOTIDE SEQUENCE [LARGE SCALE GENOMIC DNA]</scope>
    <source>
        <strain evidence="16">Bline_iso_100314</strain>
        <strain evidence="17 18">DMI_063113</strain>
    </source>
</reference>
<feature type="region of interest" description="Disordered" evidence="13">
    <location>
        <begin position="532"/>
        <end position="587"/>
    </location>
</feature>
<gene>
    <name evidence="16" type="ORF">BLS_007308</name>
    <name evidence="17" type="ORF">EG327_000273</name>
</gene>
<dbReference type="Proteomes" id="UP000433883">
    <property type="component" value="Unassembled WGS sequence"/>
</dbReference>
<organism evidence="17 18">
    <name type="scientific">Venturia inaequalis</name>
    <name type="common">Apple scab fungus</name>
    <dbReference type="NCBI Taxonomy" id="5025"/>
    <lineage>
        <taxon>Eukaryota</taxon>
        <taxon>Fungi</taxon>
        <taxon>Dikarya</taxon>
        <taxon>Ascomycota</taxon>
        <taxon>Pezizomycotina</taxon>
        <taxon>Dothideomycetes</taxon>
        <taxon>Pleosporomycetidae</taxon>
        <taxon>Venturiales</taxon>
        <taxon>Venturiaceae</taxon>
        <taxon>Venturia</taxon>
    </lineage>
</organism>
<keyword evidence="12" id="KW-0539">Nucleus</keyword>
<feature type="signal peptide" evidence="15">
    <location>
        <begin position="1"/>
        <end position="18"/>
    </location>
</feature>
<evidence type="ECO:0000256" key="5">
    <source>
        <dbReference type="ARBA" id="ARBA00022459"/>
    </source>
</evidence>
<evidence type="ECO:0000256" key="11">
    <source>
        <dbReference type="ARBA" id="ARBA00023180"/>
    </source>
</evidence>
<evidence type="ECO:0000256" key="6">
    <source>
        <dbReference type="ARBA" id="ARBA00022692"/>
    </source>
</evidence>
<evidence type="ECO:0000256" key="7">
    <source>
        <dbReference type="ARBA" id="ARBA00022729"/>
    </source>
</evidence>
<comment type="caution">
    <text evidence="17">The sequence shown here is derived from an EMBL/GenBank/DDBJ whole genome shotgun (WGS) entry which is preliminary data.</text>
</comment>
<keyword evidence="10 14" id="KW-0472">Membrane</keyword>
<evidence type="ECO:0000256" key="3">
    <source>
        <dbReference type="ARBA" id="ARBA00004586"/>
    </source>
</evidence>
<dbReference type="PANTHER" id="PTHR28012:SF1">
    <property type="entry name" value="NUCLEAR FUSION PROTEIN KAR5"/>
    <property type="match status" value="1"/>
</dbReference>
<evidence type="ECO:0000256" key="8">
    <source>
        <dbReference type="ARBA" id="ARBA00022824"/>
    </source>
</evidence>
<dbReference type="GO" id="GO:0000742">
    <property type="term" value="P:karyogamy involved in conjugation with cellular fusion"/>
    <property type="evidence" value="ECO:0007669"/>
    <property type="project" value="InterPro"/>
</dbReference>
<keyword evidence="18" id="KW-1185">Reference proteome</keyword>